<accession>A0A8T1K6F4</accession>
<gene>
    <name evidence="3" type="ORF">PC113_g15475</name>
</gene>
<dbReference type="SUPFAM" id="SSF50985">
    <property type="entry name" value="RCC1/BLIP-II"/>
    <property type="match status" value="2"/>
</dbReference>
<dbReference type="PANTHER" id="PTHR22870">
    <property type="entry name" value="REGULATOR OF CHROMOSOME CONDENSATION"/>
    <property type="match status" value="1"/>
</dbReference>
<dbReference type="PANTHER" id="PTHR22870:SF408">
    <property type="entry name" value="OS09G0560450 PROTEIN"/>
    <property type="match status" value="1"/>
</dbReference>
<dbReference type="Gene3D" id="2.130.10.30">
    <property type="entry name" value="Regulator of chromosome condensation 1/beta-lactamase-inhibitor protein II"/>
    <property type="match status" value="3"/>
</dbReference>
<sequence>AKRSTAAKTHETSVVQPKTIENVVPAVEIQEPRPATPVQRTRKRVVRRPKYHEKASFLERESFKGLGLDAVEPYTSWFPSTTLGESFRVASTIFRAAHEASLETRPVSWGYGYTDGALGHNNTRRVVEMKRLTLFRRVIIRAVSAGNRLSLFLTDDNRIFQSGRLFMKQDGCNMWKPVEIKLEIPATIVAVEAGHLAAYALDDQGRLYSWGAQIFGQLGHGDELEQDQVVALTSEDTEASTEAGHPGDILDEEKDSEEGGDPPAKVVIVERAPRLVERLNGHIIVEISAGSHFAVAITSTGQVFSWGRGCFGQLGNGEVADVSIPTQIEALKDYIAIDIAAGMNHVVGIFIPRGELRSSYQHEEFLATEHTVVMVWGRGKHGCLGLGGSSSELIPCENSFFRGLGAVKAAAGADHSLVLCGAGAHTFLYAFGGNHLGQLGIASSTDHVDMPSFLDEFVNVHVVNIGAGAQYSAALTGDGQVFTWGDARYGKTCRADGRTTYVPWNVDLPSNIPSSIYVTQLSVGSYHSLAQLRVGGQIDRWRKFPLGGIVPVLSHEEYSSKVSRCQCSSSQTTTQSVLGIFIQCDTCRVSPLCRTENEVPKYVAISSAILVTPAIERIFASMTALSGKATPTAAKNFARSSRIQRLYSSLANHPKEA</sequence>
<proteinExistence type="predicted"/>
<dbReference type="PRINTS" id="PR00633">
    <property type="entry name" value="RCCNDNSATION"/>
</dbReference>
<feature type="compositionally biased region" description="Acidic residues" evidence="2">
    <location>
        <begin position="249"/>
        <end position="260"/>
    </location>
</feature>
<feature type="non-terminal residue" evidence="3">
    <location>
        <position position="1"/>
    </location>
</feature>
<evidence type="ECO:0000256" key="1">
    <source>
        <dbReference type="ARBA" id="ARBA00022737"/>
    </source>
</evidence>
<evidence type="ECO:0000313" key="3">
    <source>
        <dbReference type="EMBL" id="KAG2851922.1"/>
    </source>
</evidence>
<name>A0A8T1K6F4_9STRA</name>
<evidence type="ECO:0000256" key="2">
    <source>
        <dbReference type="SAM" id="MobiDB-lite"/>
    </source>
</evidence>
<dbReference type="Proteomes" id="UP000735874">
    <property type="component" value="Unassembled WGS sequence"/>
</dbReference>
<comment type="caution">
    <text evidence="3">The sequence shown here is derived from an EMBL/GenBank/DDBJ whole genome shotgun (WGS) entry which is preliminary data.</text>
</comment>
<dbReference type="AlphaFoldDB" id="A0A8T1K6F4"/>
<evidence type="ECO:0000313" key="4">
    <source>
        <dbReference type="Proteomes" id="UP000735874"/>
    </source>
</evidence>
<dbReference type="InterPro" id="IPR009091">
    <property type="entry name" value="RCC1/BLIP-II"/>
</dbReference>
<feature type="region of interest" description="Disordered" evidence="2">
    <location>
        <begin position="233"/>
        <end position="263"/>
    </location>
</feature>
<organism evidence="3 4">
    <name type="scientific">Phytophthora cactorum</name>
    <dbReference type="NCBI Taxonomy" id="29920"/>
    <lineage>
        <taxon>Eukaryota</taxon>
        <taxon>Sar</taxon>
        <taxon>Stramenopiles</taxon>
        <taxon>Oomycota</taxon>
        <taxon>Peronosporomycetes</taxon>
        <taxon>Peronosporales</taxon>
        <taxon>Peronosporaceae</taxon>
        <taxon>Phytophthora</taxon>
    </lineage>
</organism>
<dbReference type="PROSITE" id="PS50012">
    <property type="entry name" value="RCC1_3"/>
    <property type="match status" value="6"/>
</dbReference>
<reference evidence="3" key="1">
    <citation type="submission" date="2018-10" db="EMBL/GenBank/DDBJ databases">
        <title>Effector identification in a new, highly contiguous assembly of the strawberry crown rot pathogen Phytophthora cactorum.</title>
        <authorList>
            <person name="Armitage A.D."/>
            <person name="Nellist C.F."/>
            <person name="Bates H."/>
            <person name="Vickerstaff R.J."/>
            <person name="Harrison R.J."/>
        </authorList>
    </citation>
    <scope>NUCLEOTIDE SEQUENCE</scope>
    <source>
        <strain evidence="3">15-7</strain>
    </source>
</reference>
<protein>
    <submittedName>
        <fullName evidence="3">Uncharacterized protein</fullName>
    </submittedName>
</protein>
<dbReference type="VEuPathDB" id="FungiDB:PC110_g12245"/>
<dbReference type="Pfam" id="PF13540">
    <property type="entry name" value="RCC1_2"/>
    <property type="match status" value="1"/>
</dbReference>
<dbReference type="EMBL" id="RCMG01000574">
    <property type="protein sequence ID" value="KAG2851922.1"/>
    <property type="molecule type" value="Genomic_DNA"/>
</dbReference>
<dbReference type="InterPro" id="IPR000408">
    <property type="entry name" value="Reg_chr_condens"/>
</dbReference>
<dbReference type="Pfam" id="PF00415">
    <property type="entry name" value="RCC1"/>
    <property type="match status" value="3"/>
</dbReference>
<dbReference type="InterPro" id="IPR051210">
    <property type="entry name" value="Ub_ligase/GEF_domain"/>
</dbReference>
<keyword evidence="1" id="KW-0677">Repeat</keyword>